<evidence type="ECO:0000256" key="1">
    <source>
        <dbReference type="ARBA" id="ARBA00022723"/>
    </source>
</evidence>
<evidence type="ECO:0000256" key="3">
    <source>
        <dbReference type="ARBA" id="ARBA00022842"/>
    </source>
</evidence>
<evidence type="ECO:0000313" key="5">
    <source>
        <dbReference type="EMBL" id="AYV85484.1"/>
    </source>
</evidence>
<dbReference type="InterPro" id="IPR029060">
    <property type="entry name" value="PIN-like_dom_sf"/>
</dbReference>
<keyword evidence="1" id="KW-0479">Metal-binding</keyword>
<reference evidence="5" key="1">
    <citation type="submission" date="2018-10" db="EMBL/GenBank/DDBJ databases">
        <title>Hidden diversity of soil giant viruses.</title>
        <authorList>
            <person name="Schulz F."/>
            <person name="Alteio L."/>
            <person name="Goudeau D."/>
            <person name="Ryan E.M."/>
            <person name="Malmstrom R.R."/>
            <person name="Blanchard J."/>
            <person name="Woyke T."/>
        </authorList>
    </citation>
    <scope>NUCLEOTIDE SEQUENCE</scope>
    <source>
        <strain evidence="5">SAV1</strain>
    </source>
</reference>
<evidence type="ECO:0000256" key="2">
    <source>
        <dbReference type="ARBA" id="ARBA00022759"/>
    </source>
</evidence>
<sequence>MALLYKNGVIDACQSDDMDMLPKGCGNVIQITKNGAVLQFLLPEILKKLELNYEQFVDFCILLGSDYNMTYSLRILPIELYNIFKNVPSLETFVEHYSLVDPKIITNLETYKKTRDFFLIIYEDIDKNISNHRLAPFDQKNIVNYFKQKGLQSHNIYGICSKETIQKINEFIMSVQ</sequence>
<dbReference type="Gene3D" id="1.10.150.20">
    <property type="entry name" value="5' to 3' exonuclease, C-terminal subdomain"/>
    <property type="match status" value="1"/>
</dbReference>
<dbReference type="PANTHER" id="PTHR11081:SF9">
    <property type="entry name" value="FLAP ENDONUCLEASE 1"/>
    <property type="match status" value="1"/>
</dbReference>
<evidence type="ECO:0000259" key="4">
    <source>
        <dbReference type="Pfam" id="PF00867"/>
    </source>
</evidence>
<dbReference type="PANTHER" id="PTHR11081">
    <property type="entry name" value="FLAP ENDONUCLEASE FAMILY MEMBER"/>
    <property type="match status" value="1"/>
</dbReference>
<accession>A0A3G5AFV9</accession>
<keyword evidence="3" id="KW-0460">Magnesium</keyword>
<feature type="domain" description="XPG-I" evidence="4">
    <location>
        <begin position="1"/>
        <end position="66"/>
    </location>
</feature>
<gene>
    <name evidence="5" type="ORF">Satyrvirus19_6</name>
</gene>
<dbReference type="PRINTS" id="PR00853">
    <property type="entry name" value="XPGRADSUPER"/>
</dbReference>
<dbReference type="SUPFAM" id="SSF47807">
    <property type="entry name" value="5' to 3' exonuclease, C-terminal subdomain"/>
    <property type="match status" value="1"/>
</dbReference>
<keyword evidence="2 5" id="KW-0255">Endonuclease</keyword>
<keyword evidence="2 5" id="KW-0540">Nuclease</keyword>
<organism evidence="5">
    <name type="scientific">Satyrvirus sp</name>
    <dbReference type="NCBI Taxonomy" id="2487771"/>
    <lineage>
        <taxon>Viruses</taxon>
        <taxon>Varidnaviria</taxon>
        <taxon>Bamfordvirae</taxon>
        <taxon>Nucleocytoviricota</taxon>
        <taxon>Megaviricetes</taxon>
        <taxon>Imitervirales</taxon>
        <taxon>Mimiviridae</taxon>
        <taxon>Megamimivirinae</taxon>
    </lineage>
</organism>
<dbReference type="EMBL" id="MK072455">
    <property type="protein sequence ID" value="AYV85484.1"/>
    <property type="molecule type" value="Genomic_DNA"/>
</dbReference>
<dbReference type="InterPro" id="IPR036279">
    <property type="entry name" value="5-3_exonuclease_C_sf"/>
</dbReference>
<keyword evidence="2 5" id="KW-0378">Hydrolase</keyword>
<name>A0A3G5AFV9_9VIRU</name>
<dbReference type="Pfam" id="PF00867">
    <property type="entry name" value="XPG_I"/>
    <property type="match status" value="1"/>
</dbReference>
<protein>
    <submittedName>
        <fullName evidence="5">Flap endonuclease 1-like</fullName>
    </submittedName>
</protein>
<proteinExistence type="predicted"/>
<dbReference type="InterPro" id="IPR006086">
    <property type="entry name" value="XPG-I_dom"/>
</dbReference>
<dbReference type="GO" id="GO:0046872">
    <property type="term" value="F:metal ion binding"/>
    <property type="evidence" value="ECO:0007669"/>
    <property type="project" value="UniProtKB-KW"/>
</dbReference>
<dbReference type="GO" id="GO:0017108">
    <property type="term" value="F:5'-flap endonuclease activity"/>
    <property type="evidence" value="ECO:0007669"/>
    <property type="project" value="TreeGrafter"/>
</dbReference>
<dbReference type="SUPFAM" id="SSF88723">
    <property type="entry name" value="PIN domain-like"/>
    <property type="match status" value="1"/>
</dbReference>
<dbReference type="InterPro" id="IPR006084">
    <property type="entry name" value="XPG/Rad2"/>
</dbReference>